<proteinExistence type="predicted"/>
<protein>
    <submittedName>
        <fullName evidence="1">Uncharacterized protein</fullName>
    </submittedName>
</protein>
<evidence type="ECO:0000313" key="2">
    <source>
        <dbReference type="Proteomes" id="UP000822862"/>
    </source>
</evidence>
<organism evidence="1 2">
    <name type="scientific">Candidatus Rhabdochlamydia porcellionis</name>
    <dbReference type="NCBI Taxonomy" id="225148"/>
    <lineage>
        <taxon>Bacteria</taxon>
        <taxon>Pseudomonadati</taxon>
        <taxon>Chlamydiota</taxon>
        <taxon>Chlamydiia</taxon>
        <taxon>Parachlamydiales</taxon>
        <taxon>Candidatus Rhabdochlamydiaceae</taxon>
        <taxon>Candidatus Rhabdochlamydia</taxon>
    </lineage>
</organism>
<dbReference type="Proteomes" id="UP000822862">
    <property type="component" value="Chromosome"/>
</dbReference>
<reference evidence="1 2" key="1">
    <citation type="submission" date="2020-01" db="EMBL/GenBank/DDBJ databases">
        <authorList>
            <person name="Sixt B."/>
            <person name="Schulz F."/>
            <person name="Kostanjsek R."/>
            <person name="Koestlbacher S."/>
            <person name="Collingro A."/>
            <person name="Toenshoff E."/>
            <person name="Horn M."/>
        </authorList>
    </citation>
    <scope>NUCLEOTIDE SEQUENCE [LARGE SCALE GENOMIC DNA]</scope>
    <source>
        <strain evidence="1 2">15C</strain>
    </source>
</reference>
<accession>A0ABX8YY20</accession>
<sequence>MDYVITQSQRIHKDFVNQMTNEGCSGYLDSLDQAQQEKVLLTNNLVQAIIQKSTHTHGDSWSKNVWDRSF</sequence>
<name>A0ABX8YY20_9BACT</name>
<keyword evidence="2" id="KW-1185">Reference proteome</keyword>
<reference evidence="1 2" key="2">
    <citation type="submission" date="2021-05" db="EMBL/GenBank/DDBJ databases">
        <title>Ecology and evolution of chlamydial symbionts of arthropods.</title>
        <authorList>
            <person name="Halter T."/>
            <person name="Sixt B.S."/>
            <person name="Toenshoff E.R."/>
            <person name="Koestlbacher S."/>
            <person name="Schulz F."/>
            <person name="Kostanjsek R."/>
            <person name="Collingro A."/>
            <person name="Hendrickx F."/>
            <person name="Horn M."/>
        </authorList>
    </citation>
    <scope>NUCLEOTIDE SEQUENCE [LARGE SCALE GENOMIC DNA]</scope>
    <source>
        <strain evidence="1 2">15C</strain>
    </source>
</reference>
<dbReference type="RefSeq" id="WP_194845873.1">
    <property type="nucleotide sequence ID" value="NZ_CP075585.1"/>
</dbReference>
<gene>
    <name evidence="1" type="ORF">RHAB15C_0000035</name>
</gene>
<dbReference type="EMBL" id="CP075585">
    <property type="protein sequence ID" value="QZA58165.1"/>
    <property type="molecule type" value="Genomic_DNA"/>
</dbReference>
<evidence type="ECO:0000313" key="1">
    <source>
        <dbReference type="EMBL" id="QZA58165.1"/>
    </source>
</evidence>